<keyword evidence="1" id="KW-0677">Repeat</keyword>
<dbReference type="InterPro" id="IPR019734">
    <property type="entry name" value="TPR_rpt"/>
</dbReference>
<evidence type="ECO:0000313" key="5">
    <source>
        <dbReference type="EMBL" id="RPA79124.1"/>
    </source>
</evidence>
<dbReference type="InterPro" id="IPR011990">
    <property type="entry name" value="TPR-like_helical_dom_sf"/>
</dbReference>
<evidence type="ECO:0000256" key="2">
    <source>
        <dbReference type="ARBA" id="ARBA00022803"/>
    </source>
</evidence>
<dbReference type="Proteomes" id="UP000275078">
    <property type="component" value="Unassembled WGS sequence"/>
</dbReference>
<feature type="repeat" description="TPR" evidence="3">
    <location>
        <begin position="946"/>
        <end position="979"/>
    </location>
</feature>
<sequence length="1170" mass="130772">MDQKRETRDKVLEWAKGLVILKHPFELAWMLVIEWADVADLGQLDPNILRQYVKFFGNKGKRTTGLAYALEAFLESPLSPFPPIEEDEEDDKKKKGKKDDETKEGEKPDESKSEEKAEEEAEDEPVEEDDEPASDPILRRLHQALEHGKTSAMVHRIAAMYFLSVNEYESAVDACRASTAIMRNNVNATGLKFQKIKDAFSVVLGNALVHYQSPKHHPEAKKLFEDVLTRNDSYGSALVGLGLILEEQQDYDGALEFLEKALENNGDDVKIRSEVAWVKVLMERFEEGLEELESCLELVTGKDAASRDLRAQILWRIGQGLWNSDVEGRGDPDGARAFFVKAIQQNQNYAPAYTSLGIFFADVNGDIDRANKCFQKAFELSAGEVEAAERLARNFAESREWELVEIVARRVAQAEKKRSIPGKGVSWPQAAIGVVELNAHNHQLAIQAFQAALRVSPDDFHSWVGLGEAYVGSGRYIAALKVFEQAQKLDPDNWFAKYMAADVHKALGDFDEAVAGYRAVLQIRGEEFGVLMSLAETLVQAASQFVVSGQLNDMVDVTRELFEVAPKIIKVRPDAFNLWKAVGDACVAFSWYKRKAAAFPVQDVQSILMEDFDTKEYEIISDVDEIGKDVVENLHDYPDTEWPLRAAVLAYKRGLYASADDRHAHAVAWYNLGTAEYRLYSTSKPPRTEESKYRSAAIQCFKRAIKLEPGNNEFWNALGTATAEISARVSQHALCRSLHINERNPLTWTNLGTLYLMNNDLDLAHEAFKRAQSADPEYAHAWVGQGIVSLLNGLTGEALDLFEHAYQIAHSDTIIVNRQFATSTFDHISVLFAPTPFAALIDPLLALSRLEDKTGNDTAVLRLHALFAERAEDFATAIAKLEKVCEIVEGEYETSEADEDLVKFCQAKSDLARNYLGNKDFEQAIEHASMALELSEDNDQLKICRLSAHVTAGVAHFRLGQTDESLELFKKALDESKDDPEIIVLLAQMLYAKGGENEKEVAEQQLFEVIEAHPDHTPSALLLGAFGVLEGKEEIIEAIQEDLEAQMHSDKISPFIYNQIKLLLDAVKVINGEELYEPAENDTAKVFQKHSTDQAWRSLPRAGDEVDTTFEWKYLPKEDTEGAEGAGNSKGSGLVDGWCIPNDLTTVDKLGWRGGKEGWVDIKKALTEVK</sequence>
<keyword evidence="6" id="KW-1185">Reference proteome</keyword>
<dbReference type="EMBL" id="ML119702">
    <property type="protein sequence ID" value="RPA79124.1"/>
    <property type="molecule type" value="Genomic_DNA"/>
</dbReference>
<evidence type="ECO:0008006" key="7">
    <source>
        <dbReference type="Google" id="ProtNLM"/>
    </source>
</evidence>
<evidence type="ECO:0000256" key="4">
    <source>
        <dbReference type="SAM" id="MobiDB-lite"/>
    </source>
</evidence>
<organism evidence="5 6">
    <name type="scientific">Ascobolus immersus RN42</name>
    <dbReference type="NCBI Taxonomy" id="1160509"/>
    <lineage>
        <taxon>Eukaryota</taxon>
        <taxon>Fungi</taxon>
        <taxon>Dikarya</taxon>
        <taxon>Ascomycota</taxon>
        <taxon>Pezizomycotina</taxon>
        <taxon>Pezizomycetes</taxon>
        <taxon>Pezizales</taxon>
        <taxon>Ascobolaceae</taxon>
        <taxon>Ascobolus</taxon>
    </lineage>
</organism>
<dbReference type="STRING" id="1160509.A0A3N4IBL9"/>
<accession>A0A3N4IBL9</accession>
<proteinExistence type="predicted"/>
<dbReference type="InterPro" id="IPR039226">
    <property type="entry name" value="Ski3/TTC37"/>
</dbReference>
<dbReference type="PANTHER" id="PTHR15704">
    <property type="entry name" value="SUPERKILLER 3 PROTEIN-RELATED"/>
    <property type="match status" value="1"/>
</dbReference>
<feature type="repeat" description="TPR" evidence="3">
    <location>
        <begin position="235"/>
        <end position="268"/>
    </location>
</feature>
<feature type="region of interest" description="Disordered" evidence="4">
    <location>
        <begin position="79"/>
        <end position="134"/>
    </location>
</feature>
<feature type="repeat" description="TPR" evidence="3">
    <location>
        <begin position="745"/>
        <end position="778"/>
    </location>
</feature>
<dbReference type="GO" id="GO:0006401">
    <property type="term" value="P:RNA catabolic process"/>
    <property type="evidence" value="ECO:0007669"/>
    <property type="project" value="InterPro"/>
</dbReference>
<feature type="repeat" description="TPR" evidence="3">
    <location>
        <begin position="905"/>
        <end position="938"/>
    </location>
</feature>
<dbReference type="AlphaFoldDB" id="A0A3N4IBL9"/>
<name>A0A3N4IBL9_ASCIM</name>
<evidence type="ECO:0000256" key="3">
    <source>
        <dbReference type="PROSITE-ProRule" id="PRU00339"/>
    </source>
</evidence>
<dbReference type="SMART" id="SM00028">
    <property type="entry name" value="TPR"/>
    <property type="match status" value="12"/>
</dbReference>
<dbReference type="Pfam" id="PF13181">
    <property type="entry name" value="TPR_8"/>
    <property type="match status" value="1"/>
</dbReference>
<protein>
    <recommendedName>
        <fullName evidence="7">TPR-like protein</fullName>
    </recommendedName>
</protein>
<dbReference type="SUPFAM" id="SSF48452">
    <property type="entry name" value="TPR-like"/>
    <property type="match status" value="4"/>
</dbReference>
<dbReference type="PANTHER" id="PTHR15704:SF7">
    <property type="entry name" value="SUPERKILLER COMPLEX PROTEIN 3"/>
    <property type="match status" value="1"/>
</dbReference>
<gene>
    <name evidence="5" type="ORF">BJ508DRAFT_143997</name>
</gene>
<dbReference type="Pfam" id="PF13432">
    <property type="entry name" value="TPR_16"/>
    <property type="match status" value="4"/>
</dbReference>
<feature type="compositionally biased region" description="Basic and acidic residues" evidence="4">
    <location>
        <begin position="91"/>
        <end position="115"/>
    </location>
</feature>
<dbReference type="OrthoDB" id="421075at2759"/>
<feature type="repeat" description="TPR" evidence="3">
    <location>
        <begin position="426"/>
        <end position="459"/>
    </location>
</feature>
<keyword evidence="2 3" id="KW-0802">TPR repeat</keyword>
<feature type="repeat" description="TPR" evidence="3">
    <location>
        <begin position="460"/>
        <end position="493"/>
    </location>
</feature>
<reference evidence="5 6" key="1">
    <citation type="journal article" date="2018" name="Nat. Ecol. Evol.">
        <title>Pezizomycetes genomes reveal the molecular basis of ectomycorrhizal truffle lifestyle.</title>
        <authorList>
            <person name="Murat C."/>
            <person name="Payen T."/>
            <person name="Noel B."/>
            <person name="Kuo A."/>
            <person name="Morin E."/>
            <person name="Chen J."/>
            <person name="Kohler A."/>
            <person name="Krizsan K."/>
            <person name="Balestrini R."/>
            <person name="Da Silva C."/>
            <person name="Montanini B."/>
            <person name="Hainaut M."/>
            <person name="Levati E."/>
            <person name="Barry K.W."/>
            <person name="Belfiori B."/>
            <person name="Cichocki N."/>
            <person name="Clum A."/>
            <person name="Dockter R.B."/>
            <person name="Fauchery L."/>
            <person name="Guy J."/>
            <person name="Iotti M."/>
            <person name="Le Tacon F."/>
            <person name="Lindquist E.A."/>
            <person name="Lipzen A."/>
            <person name="Malagnac F."/>
            <person name="Mello A."/>
            <person name="Molinier V."/>
            <person name="Miyauchi S."/>
            <person name="Poulain J."/>
            <person name="Riccioni C."/>
            <person name="Rubini A."/>
            <person name="Sitrit Y."/>
            <person name="Splivallo R."/>
            <person name="Traeger S."/>
            <person name="Wang M."/>
            <person name="Zifcakova L."/>
            <person name="Wipf D."/>
            <person name="Zambonelli A."/>
            <person name="Paolocci F."/>
            <person name="Nowrousian M."/>
            <person name="Ottonello S."/>
            <person name="Baldrian P."/>
            <person name="Spatafora J.W."/>
            <person name="Henrissat B."/>
            <person name="Nagy L.G."/>
            <person name="Aury J.M."/>
            <person name="Wincker P."/>
            <person name="Grigoriev I.V."/>
            <person name="Bonfante P."/>
            <person name="Martin F.M."/>
        </authorList>
    </citation>
    <scope>NUCLEOTIDE SEQUENCE [LARGE SCALE GENOMIC DNA]</scope>
    <source>
        <strain evidence="5 6">RN42</strain>
    </source>
</reference>
<dbReference type="Gene3D" id="1.25.40.10">
    <property type="entry name" value="Tetratricopeptide repeat domain"/>
    <property type="match status" value="4"/>
</dbReference>
<dbReference type="PROSITE" id="PS50293">
    <property type="entry name" value="TPR_REGION"/>
    <property type="match status" value="1"/>
</dbReference>
<dbReference type="PROSITE" id="PS50005">
    <property type="entry name" value="TPR"/>
    <property type="match status" value="6"/>
</dbReference>
<evidence type="ECO:0000313" key="6">
    <source>
        <dbReference type="Proteomes" id="UP000275078"/>
    </source>
</evidence>
<evidence type="ECO:0000256" key="1">
    <source>
        <dbReference type="ARBA" id="ARBA00022737"/>
    </source>
</evidence>
<feature type="compositionally biased region" description="Acidic residues" evidence="4">
    <location>
        <begin position="116"/>
        <end position="133"/>
    </location>
</feature>
<dbReference type="GO" id="GO:0055087">
    <property type="term" value="C:Ski complex"/>
    <property type="evidence" value="ECO:0007669"/>
    <property type="project" value="InterPro"/>
</dbReference>